<organism evidence="1 2">
    <name type="scientific">Ornatilinea apprima</name>
    <dbReference type="NCBI Taxonomy" id="1134406"/>
    <lineage>
        <taxon>Bacteria</taxon>
        <taxon>Bacillati</taxon>
        <taxon>Chloroflexota</taxon>
        <taxon>Anaerolineae</taxon>
        <taxon>Anaerolineales</taxon>
        <taxon>Anaerolineaceae</taxon>
        <taxon>Ornatilinea</taxon>
    </lineage>
</organism>
<reference evidence="1 2" key="1">
    <citation type="submission" date="2015-07" db="EMBL/GenBank/DDBJ databases">
        <title>Genome sequence of Ornatilinea apprima DSM 23815.</title>
        <authorList>
            <person name="Hemp J."/>
            <person name="Ward L.M."/>
            <person name="Pace L.A."/>
            <person name="Fischer W.W."/>
        </authorList>
    </citation>
    <scope>NUCLEOTIDE SEQUENCE [LARGE SCALE GENOMIC DNA]</scope>
    <source>
        <strain evidence="1 2">P3M-1</strain>
    </source>
</reference>
<name>A0A0P6XUI8_9CHLR</name>
<dbReference type="AlphaFoldDB" id="A0A0P6XUI8"/>
<gene>
    <name evidence="1" type="ORF">ADN00_10515</name>
</gene>
<comment type="caution">
    <text evidence="1">The sequence shown here is derived from an EMBL/GenBank/DDBJ whole genome shotgun (WGS) entry which is preliminary data.</text>
</comment>
<protein>
    <recommendedName>
        <fullName evidence="3">Phage-Barnase-EndoU-ColicinE5/D-RelE like nuclease 2 domain-containing protein</fullName>
    </recommendedName>
</protein>
<sequence length="103" mass="12236">MTTKGKPFNRIPDFRRSERLPWCGPSINNSGDPIILKWDYQENKKIRTYVWLENFDYVIILEKKHIGNRVIAFLVTAFHVDGSRTKSQLKDKYRNRILMHSSP</sequence>
<dbReference type="Proteomes" id="UP000050417">
    <property type="component" value="Unassembled WGS sequence"/>
</dbReference>
<proteinExistence type="predicted"/>
<dbReference type="EMBL" id="LGCL01000024">
    <property type="protein sequence ID" value="KPL77076.1"/>
    <property type="molecule type" value="Genomic_DNA"/>
</dbReference>
<accession>A0A0P6XUI8</accession>
<evidence type="ECO:0008006" key="3">
    <source>
        <dbReference type="Google" id="ProtNLM"/>
    </source>
</evidence>
<evidence type="ECO:0000313" key="2">
    <source>
        <dbReference type="Proteomes" id="UP000050417"/>
    </source>
</evidence>
<keyword evidence="2" id="KW-1185">Reference proteome</keyword>
<evidence type="ECO:0000313" key="1">
    <source>
        <dbReference type="EMBL" id="KPL77076.1"/>
    </source>
</evidence>